<keyword evidence="1" id="KW-1133">Transmembrane helix</keyword>
<dbReference type="EMBL" id="QMDV01000003">
    <property type="protein sequence ID" value="RAU82560.1"/>
    <property type="molecule type" value="Genomic_DNA"/>
</dbReference>
<feature type="transmembrane region" description="Helical" evidence="1">
    <location>
        <begin position="9"/>
        <end position="28"/>
    </location>
</feature>
<evidence type="ECO:0000313" key="2">
    <source>
        <dbReference type="EMBL" id="RAU82560.1"/>
    </source>
</evidence>
<organism evidence="2 3">
    <name type="scientific">Pontibacter arcticus</name>
    <dbReference type="NCBI Taxonomy" id="2080288"/>
    <lineage>
        <taxon>Bacteria</taxon>
        <taxon>Pseudomonadati</taxon>
        <taxon>Bacteroidota</taxon>
        <taxon>Cytophagia</taxon>
        <taxon>Cytophagales</taxon>
        <taxon>Hymenobacteraceae</taxon>
        <taxon>Pontibacter</taxon>
    </lineage>
</organism>
<evidence type="ECO:0000313" key="3">
    <source>
        <dbReference type="Proteomes" id="UP000251692"/>
    </source>
</evidence>
<keyword evidence="1" id="KW-0472">Membrane</keyword>
<dbReference type="Proteomes" id="UP000251692">
    <property type="component" value="Unassembled WGS sequence"/>
</dbReference>
<keyword evidence="3" id="KW-1185">Reference proteome</keyword>
<gene>
    <name evidence="2" type="ORF">DP923_12380</name>
</gene>
<reference evidence="2 3" key="2">
    <citation type="submission" date="2018-07" db="EMBL/GenBank/DDBJ databases">
        <title>Pontibacter sp. 2b14 genomic sequence and assembly.</title>
        <authorList>
            <person name="Du Z.-J."/>
        </authorList>
    </citation>
    <scope>NUCLEOTIDE SEQUENCE [LARGE SCALE GENOMIC DNA]</scope>
    <source>
        <strain evidence="2 3">2b14</strain>
    </source>
</reference>
<dbReference type="RefSeq" id="WP_112306153.1">
    <property type="nucleotide sequence ID" value="NZ_QMDV01000003.1"/>
</dbReference>
<evidence type="ECO:0000256" key="1">
    <source>
        <dbReference type="SAM" id="Phobius"/>
    </source>
</evidence>
<proteinExistence type="predicted"/>
<reference evidence="2 3" key="1">
    <citation type="submission" date="2018-06" db="EMBL/GenBank/DDBJ databases">
        <authorList>
            <person name="Liu Z.-W."/>
        </authorList>
    </citation>
    <scope>NUCLEOTIDE SEQUENCE [LARGE SCALE GENOMIC DNA]</scope>
    <source>
        <strain evidence="2 3">2b14</strain>
    </source>
</reference>
<dbReference type="AlphaFoldDB" id="A0A364RDY3"/>
<keyword evidence="1" id="KW-0812">Transmembrane</keyword>
<feature type="transmembrane region" description="Helical" evidence="1">
    <location>
        <begin position="89"/>
        <end position="107"/>
    </location>
</feature>
<protein>
    <submittedName>
        <fullName evidence="2">Uncharacterized protein</fullName>
    </submittedName>
</protein>
<accession>A0A364RDY3</accession>
<name>A0A364RDY3_9BACT</name>
<sequence>MKSMHLRTVILFLGYGMLLHLLASFFLVKQTAILQQTSEQLPLEFVARFGAFWFISFILALIIFSLYLRYKRVTITLSQKSHIKRLSKTATLTALVSILFSALFLYVSW</sequence>
<comment type="caution">
    <text evidence="2">The sequence shown here is derived from an EMBL/GenBank/DDBJ whole genome shotgun (WGS) entry which is preliminary data.</text>
</comment>
<feature type="transmembrane region" description="Helical" evidence="1">
    <location>
        <begin position="48"/>
        <end position="68"/>
    </location>
</feature>